<dbReference type="RefSeq" id="WP_156328057.1">
    <property type="nucleotide sequence ID" value="NZ_CP013011.1"/>
</dbReference>
<dbReference type="Proteomes" id="UP000058613">
    <property type="component" value="Chromosome"/>
</dbReference>
<evidence type="ECO:0000313" key="1">
    <source>
        <dbReference type="EMBL" id="ALL01951.1"/>
    </source>
</evidence>
<dbReference type="EMBL" id="CP013011">
    <property type="protein sequence ID" value="ALL01951.1"/>
    <property type="molecule type" value="Genomic_DNA"/>
</dbReference>
<dbReference type="KEGG" id="pdl:Pyrde_1908"/>
<accession>A0A0P0N4W5</accession>
<proteinExistence type="predicted"/>
<organism evidence="1 2">
    <name type="scientific">Pyrodictium delaneyi</name>
    <dbReference type="NCBI Taxonomy" id="1273541"/>
    <lineage>
        <taxon>Archaea</taxon>
        <taxon>Thermoproteota</taxon>
        <taxon>Thermoprotei</taxon>
        <taxon>Desulfurococcales</taxon>
        <taxon>Pyrodictiaceae</taxon>
        <taxon>Pyrodictium</taxon>
    </lineage>
</organism>
<sequence length="331" mass="37795">MPRLPIKFMPEAFSDYVYKLLIEGPLREVEKGSRAMRKLYFVASQGGGKSWSMASTAEWLWDELEARGLSVDVKMLDVDRHLRPKYRVSCIEELVEAMKNTAADVFIGIVGEAAADLSNMVISGEEYKANVLFARHFFRARHFSNARIVYLMFASQKTKRLMGDIRDLADLVVVKALPRWEANLIIEALNITDRAVIEELMKLYDLAFIYGDKSRGIGVANDKAGLIRFDPPSRIIDPSYEAPPEEREEKAKQSMKRLGKRKILDSVERRCVTRNCRVTIPAEWLEELPRENGAWQFTLERVVLEDGSAGFLLRPRVQQKRRGLLGGLLPF</sequence>
<dbReference type="STRING" id="1273541.Pyrde_1908"/>
<evidence type="ECO:0000313" key="2">
    <source>
        <dbReference type="Proteomes" id="UP000058613"/>
    </source>
</evidence>
<dbReference type="GeneID" id="26100248"/>
<dbReference type="AlphaFoldDB" id="A0A0P0N4W5"/>
<reference evidence="1 2" key="1">
    <citation type="submission" date="2015-10" db="EMBL/GenBank/DDBJ databases">
        <title>Complete genome sequence of hyperthermophilic archaeon Pyrodictium delaneyi Su06.</title>
        <authorList>
            <person name="Jung J.-H."/>
            <person name="Lin J."/>
            <person name="Holden J.F."/>
            <person name="Park C.-S."/>
        </authorList>
    </citation>
    <scope>NUCLEOTIDE SEQUENCE [LARGE SCALE GENOMIC DNA]</scope>
    <source>
        <strain evidence="1 2">Su06</strain>
    </source>
</reference>
<protein>
    <submittedName>
        <fullName evidence="1">Uncharacterized protein</fullName>
    </submittedName>
</protein>
<gene>
    <name evidence="1" type="ORF">Pyrde_1908</name>
</gene>
<name>A0A0P0N4W5_9CREN</name>